<dbReference type="SUPFAM" id="SSF46894">
    <property type="entry name" value="C-terminal effector domain of the bipartite response regulators"/>
    <property type="match status" value="2"/>
</dbReference>
<dbReference type="InterPro" id="IPR016032">
    <property type="entry name" value="Sig_transdc_resp-reg_C-effctor"/>
</dbReference>
<dbReference type="SMART" id="SM00421">
    <property type="entry name" value="HTH_LUXR"/>
    <property type="match status" value="2"/>
</dbReference>
<evidence type="ECO:0000256" key="3">
    <source>
        <dbReference type="ARBA" id="ARBA00023163"/>
    </source>
</evidence>
<dbReference type="CDD" id="cd06170">
    <property type="entry name" value="LuxR_C_like"/>
    <property type="match status" value="1"/>
</dbReference>
<evidence type="ECO:0000256" key="1">
    <source>
        <dbReference type="ARBA" id="ARBA00023015"/>
    </source>
</evidence>
<reference evidence="5 6" key="1">
    <citation type="submission" date="2016-10" db="EMBL/GenBank/DDBJ databases">
        <authorList>
            <person name="de Groot N.N."/>
        </authorList>
    </citation>
    <scope>NUCLEOTIDE SEQUENCE [LARGE SCALE GENOMIC DNA]</scope>
    <source>
        <strain evidence="5 6">Nm1</strain>
    </source>
</reference>
<dbReference type="AlphaFoldDB" id="A0A1H3PQI6"/>
<dbReference type="GO" id="GO:0003677">
    <property type="term" value="F:DNA binding"/>
    <property type="evidence" value="ECO:0007669"/>
    <property type="project" value="UniProtKB-KW"/>
</dbReference>
<dbReference type="InterPro" id="IPR000792">
    <property type="entry name" value="Tscrpt_reg_LuxR_C"/>
</dbReference>
<keyword evidence="1" id="KW-0805">Transcription regulation</keyword>
<dbReference type="PANTHER" id="PTHR44688:SF16">
    <property type="entry name" value="DNA-BINDING TRANSCRIPTIONAL ACTIVATOR DEVR_DOSR"/>
    <property type="match status" value="1"/>
</dbReference>
<feature type="domain" description="HTH luxR-type" evidence="4">
    <location>
        <begin position="96"/>
        <end position="146"/>
    </location>
</feature>
<dbReference type="PROSITE" id="PS50043">
    <property type="entry name" value="HTH_LUXR_2"/>
    <property type="match status" value="1"/>
</dbReference>
<keyword evidence="6" id="KW-1185">Reference proteome</keyword>
<evidence type="ECO:0000313" key="5">
    <source>
        <dbReference type="EMBL" id="SDZ02679.1"/>
    </source>
</evidence>
<protein>
    <submittedName>
        <fullName evidence="5">Regulatory protein, luxR family</fullName>
    </submittedName>
</protein>
<evidence type="ECO:0000259" key="4">
    <source>
        <dbReference type="PROSITE" id="PS50043"/>
    </source>
</evidence>
<keyword evidence="3" id="KW-0804">Transcription</keyword>
<dbReference type="PROSITE" id="PS00622">
    <property type="entry name" value="HTH_LUXR_1"/>
    <property type="match status" value="2"/>
</dbReference>
<dbReference type="Gene3D" id="1.10.10.10">
    <property type="entry name" value="Winged helix-like DNA-binding domain superfamily/Winged helix DNA-binding domain"/>
    <property type="match status" value="2"/>
</dbReference>
<dbReference type="InterPro" id="IPR036388">
    <property type="entry name" value="WH-like_DNA-bd_sf"/>
</dbReference>
<dbReference type="EMBL" id="FNOY01000105">
    <property type="protein sequence ID" value="SDZ02679.1"/>
    <property type="molecule type" value="Genomic_DNA"/>
</dbReference>
<accession>A0A1H3PQI6</accession>
<evidence type="ECO:0000313" key="6">
    <source>
        <dbReference type="Proteomes" id="UP000198640"/>
    </source>
</evidence>
<organism evidence="5 6">
    <name type="scientific">Nitrosomonas halophila</name>
    <dbReference type="NCBI Taxonomy" id="44576"/>
    <lineage>
        <taxon>Bacteria</taxon>
        <taxon>Pseudomonadati</taxon>
        <taxon>Pseudomonadota</taxon>
        <taxon>Betaproteobacteria</taxon>
        <taxon>Nitrosomonadales</taxon>
        <taxon>Nitrosomonadaceae</taxon>
        <taxon>Nitrosomonas</taxon>
    </lineage>
</organism>
<dbReference type="STRING" id="44576.SAMN05421881_11053"/>
<dbReference type="GO" id="GO:0006355">
    <property type="term" value="P:regulation of DNA-templated transcription"/>
    <property type="evidence" value="ECO:0007669"/>
    <property type="project" value="InterPro"/>
</dbReference>
<dbReference type="PANTHER" id="PTHR44688">
    <property type="entry name" value="DNA-BINDING TRANSCRIPTIONAL ACTIVATOR DEVR_DOSR"/>
    <property type="match status" value="1"/>
</dbReference>
<gene>
    <name evidence="5" type="ORF">SAMN05421881_11053</name>
</gene>
<dbReference type="OrthoDB" id="3623000at2"/>
<sequence>MESIAFPNGMGFRPHHHAWPEALSTHDMKTANAPNSFIAHTKTVGRFFELVKGHSNKTVARTLGISPLTVAKHRENIYARLGVSRVGQLAQYIPDHLSRWSLTSREQEIMRMLVQGLTSAQIAEQLGLSTYTVQTHRQNIHKKRQD</sequence>
<dbReference type="Proteomes" id="UP000198640">
    <property type="component" value="Unassembled WGS sequence"/>
</dbReference>
<proteinExistence type="predicted"/>
<dbReference type="Pfam" id="PF00196">
    <property type="entry name" value="GerE"/>
    <property type="match status" value="2"/>
</dbReference>
<dbReference type="PRINTS" id="PR00038">
    <property type="entry name" value="HTHLUXR"/>
</dbReference>
<name>A0A1H3PQI6_9PROT</name>
<keyword evidence="2" id="KW-0238">DNA-binding</keyword>
<evidence type="ECO:0000256" key="2">
    <source>
        <dbReference type="ARBA" id="ARBA00023125"/>
    </source>
</evidence>